<sequence>MVIGIDLGSNTLRIALMDKNYKILLSKEFIVGSARNLKQGSKLDLFAKKRILKALKASTKIFDYSKFEVVAVATEAFRMASDSDLFFNAIYSKFGIKFYIISGISEAKFVEIAIKNRLKILGFSTSNLLCIDLGGASTEISFNYNYKSFKFGIIRFFNEYKDISLMQKQANFVTKNARKFINNLSFSNLVLTSGVPTTIAALKMGLNYNEYNSNLVNGNFINFIDFDNIMKLLINLDDQKSDELVGKNRSFLVISGIILLKSLLKNFENSDFLVIDDGLREGIIIAKFEGIFDKIVNF</sequence>
<dbReference type="Pfam" id="PF02541">
    <property type="entry name" value="Ppx-GppA"/>
    <property type="match status" value="1"/>
</dbReference>
<dbReference type="RefSeq" id="WP_154570348.1">
    <property type="nucleotide sequence ID" value="NZ_VWSJ01000006.1"/>
</dbReference>
<reference evidence="2 3" key="2">
    <citation type="submission" date="2020-03" db="EMBL/GenBank/DDBJ databases">
        <title>Campylobacter portucalensis sp. nov., a new species of Campylobacter isolated from the reproductive tract of bulls.</title>
        <authorList>
            <person name="Silva M.F."/>
            <person name="Pereira G."/>
            <person name="Carneiro C."/>
            <person name="Hemphill A."/>
            <person name="Mateus L."/>
            <person name="Lopes-Da-Costa L."/>
            <person name="Silva E."/>
        </authorList>
    </citation>
    <scope>NUCLEOTIDE SEQUENCE [LARGE SCALE GENOMIC DNA]</scope>
    <source>
        <strain evidence="2 3">FMV-PI01</strain>
    </source>
</reference>
<dbReference type="Gene3D" id="3.30.420.150">
    <property type="entry name" value="Exopolyphosphatase. Domain 2"/>
    <property type="match status" value="1"/>
</dbReference>
<evidence type="ECO:0000313" key="3">
    <source>
        <dbReference type="Proteomes" id="UP000476338"/>
    </source>
</evidence>
<dbReference type="PANTHER" id="PTHR30005:SF0">
    <property type="entry name" value="RETROGRADE REGULATION PROTEIN 2"/>
    <property type="match status" value="1"/>
</dbReference>
<keyword evidence="3" id="KW-1185">Reference proteome</keyword>
<accession>A0A6L5WGC6</accession>
<dbReference type="Gene3D" id="3.30.420.40">
    <property type="match status" value="1"/>
</dbReference>
<reference evidence="2 3" key="1">
    <citation type="submission" date="2019-09" db="EMBL/GenBank/DDBJ databases">
        <authorList>
            <person name="Silva M."/>
            <person name="Pereira G."/>
            <person name="Lopes-Da-Costa L."/>
            <person name="Silva E."/>
        </authorList>
    </citation>
    <scope>NUCLEOTIDE SEQUENCE [LARGE SCALE GENOMIC DNA]</scope>
    <source>
        <strain evidence="2 3">FMV-PI01</strain>
    </source>
</reference>
<dbReference type="PANTHER" id="PTHR30005">
    <property type="entry name" value="EXOPOLYPHOSPHATASE"/>
    <property type="match status" value="1"/>
</dbReference>
<protein>
    <recommendedName>
        <fullName evidence="1">Ppx/GppA phosphatase N-terminal domain-containing protein</fullName>
    </recommendedName>
</protein>
<dbReference type="SUPFAM" id="SSF53067">
    <property type="entry name" value="Actin-like ATPase domain"/>
    <property type="match status" value="2"/>
</dbReference>
<feature type="domain" description="Ppx/GppA phosphatase N-terminal" evidence="1">
    <location>
        <begin position="22"/>
        <end position="286"/>
    </location>
</feature>
<evidence type="ECO:0000259" key="1">
    <source>
        <dbReference type="Pfam" id="PF02541"/>
    </source>
</evidence>
<name>A0A6L5WGC6_9BACT</name>
<dbReference type="Proteomes" id="UP000476338">
    <property type="component" value="Unassembled WGS sequence"/>
</dbReference>
<dbReference type="InterPro" id="IPR003695">
    <property type="entry name" value="Ppx_GppA_N"/>
</dbReference>
<evidence type="ECO:0000313" key="2">
    <source>
        <dbReference type="EMBL" id="MSN96084.1"/>
    </source>
</evidence>
<dbReference type="EMBL" id="VWSJ01000006">
    <property type="protein sequence ID" value="MSN96084.1"/>
    <property type="molecule type" value="Genomic_DNA"/>
</dbReference>
<gene>
    <name evidence="2" type="ORF">F1B92_02555</name>
</gene>
<dbReference type="AlphaFoldDB" id="A0A6L5WGC6"/>
<comment type="caution">
    <text evidence="2">The sequence shown here is derived from an EMBL/GenBank/DDBJ whole genome shotgun (WGS) entry which is preliminary data.</text>
</comment>
<proteinExistence type="predicted"/>
<dbReference type="InterPro" id="IPR043129">
    <property type="entry name" value="ATPase_NBD"/>
</dbReference>
<dbReference type="GO" id="GO:0006357">
    <property type="term" value="P:regulation of transcription by RNA polymerase II"/>
    <property type="evidence" value="ECO:0007669"/>
    <property type="project" value="TreeGrafter"/>
</dbReference>
<organism evidence="2 3">
    <name type="scientific">Campylobacter portucalensis</name>
    <dbReference type="NCBI Taxonomy" id="2608384"/>
    <lineage>
        <taxon>Bacteria</taxon>
        <taxon>Pseudomonadati</taxon>
        <taxon>Campylobacterota</taxon>
        <taxon>Epsilonproteobacteria</taxon>
        <taxon>Campylobacterales</taxon>
        <taxon>Campylobacteraceae</taxon>
        <taxon>Campylobacter</taxon>
    </lineage>
</organism>
<dbReference type="InterPro" id="IPR050273">
    <property type="entry name" value="GppA/Ppx_hydrolase"/>
</dbReference>